<dbReference type="Proteomes" id="UP000007151">
    <property type="component" value="Unassembled WGS sequence"/>
</dbReference>
<evidence type="ECO:0000313" key="5">
    <source>
        <dbReference type="EMBL" id="OWR55004.1"/>
    </source>
</evidence>
<evidence type="ECO:0000256" key="2">
    <source>
        <dbReference type="RuleBase" id="RU003968"/>
    </source>
</evidence>
<dbReference type="PROSITE" id="PS00623">
    <property type="entry name" value="GMC_OXRED_1"/>
    <property type="match status" value="2"/>
</dbReference>
<gene>
    <name evidence="5" type="ORF">KGM_207053</name>
</gene>
<dbReference type="InterPro" id="IPR007867">
    <property type="entry name" value="GMC_OxRtase_C"/>
</dbReference>
<dbReference type="KEGG" id="dpl:KGM_207053"/>
<feature type="domain" description="Glucose-methanol-choline oxidoreductase N-terminal" evidence="3">
    <location>
        <begin position="719"/>
        <end position="742"/>
    </location>
</feature>
<dbReference type="PANTHER" id="PTHR11552">
    <property type="entry name" value="GLUCOSE-METHANOL-CHOLINE GMC OXIDOREDUCTASE"/>
    <property type="match status" value="1"/>
</dbReference>
<dbReference type="Gene3D" id="3.50.50.60">
    <property type="entry name" value="FAD/NAD(P)-binding domain"/>
    <property type="match status" value="2"/>
</dbReference>
<dbReference type="Pfam" id="PF05199">
    <property type="entry name" value="GMC_oxred_C"/>
    <property type="match status" value="2"/>
</dbReference>
<dbReference type="Pfam" id="PF00732">
    <property type="entry name" value="GMC_oxred_N"/>
    <property type="match status" value="2"/>
</dbReference>
<dbReference type="PANTHER" id="PTHR11552:SF227">
    <property type="entry name" value="GLUCOSE DEHYDROGENASE [FAD, QUINONE]-LIKE PROTEIN"/>
    <property type="match status" value="1"/>
</dbReference>
<dbReference type="Gene3D" id="3.30.560.10">
    <property type="entry name" value="Glucose Oxidase, domain 3"/>
    <property type="match status" value="2"/>
</dbReference>
<keyword evidence="2" id="KW-0274">FAD</keyword>
<organism evidence="5 6">
    <name type="scientific">Danaus plexippus plexippus</name>
    <dbReference type="NCBI Taxonomy" id="278856"/>
    <lineage>
        <taxon>Eukaryota</taxon>
        <taxon>Metazoa</taxon>
        <taxon>Ecdysozoa</taxon>
        <taxon>Arthropoda</taxon>
        <taxon>Hexapoda</taxon>
        <taxon>Insecta</taxon>
        <taxon>Pterygota</taxon>
        <taxon>Neoptera</taxon>
        <taxon>Endopterygota</taxon>
        <taxon>Lepidoptera</taxon>
        <taxon>Glossata</taxon>
        <taxon>Ditrysia</taxon>
        <taxon>Papilionoidea</taxon>
        <taxon>Nymphalidae</taxon>
        <taxon>Danainae</taxon>
        <taxon>Danaini</taxon>
        <taxon>Danaina</taxon>
        <taxon>Danaus</taxon>
        <taxon>Danaus</taxon>
    </lineage>
</organism>
<name>A0A212FML5_DANPL</name>
<dbReference type="FunCoup" id="A0A212FML5">
    <property type="interactions" value="23"/>
</dbReference>
<accession>A0A212FML5</accession>
<evidence type="ECO:0000259" key="3">
    <source>
        <dbReference type="PROSITE" id="PS00623"/>
    </source>
</evidence>
<evidence type="ECO:0000313" key="6">
    <source>
        <dbReference type="Proteomes" id="UP000007151"/>
    </source>
</evidence>
<evidence type="ECO:0000256" key="1">
    <source>
        <dbReference type="ARBA" id="ARBA00010790"/>
    </source>
</evidence>
<evidence type="ECO:0000259" key="4">
    <source>
        <dbReference type="PROSITE" id="PS00624"/>
    </source>
</evidence>
<dbReference type="SUPFAM" id="SSF51905">
    <property type="entry name" value="FAD/NAD(P)-binding domain"/>
    <property type="match status" value="2"/>
</dbReference>
<dbReference type="SUPFAM" id="SSF54373">
    <property type="entry name" value="FAD-linked reductases, C-terminal domain"/>
    <property type="match status" value="2"/>
</dbReference>
<proteinExistence type="inferred from homology"/>
<dbReference type="PROSITE" id="PS00624">
    <property type="entry name" value="GMC_OXRED_2"/>
    <property type="match status" value="2"/>
</dbReference>
<feature type="domain" description="Glucose-methanol-choline oxidoreductase N-terminal" evidence="4">
    <location>
        <begin position="895"/>
        <end position="909"/>
    </location>
</feature>
<dbReference type="InterPro" id="IPR000172">
    <property type="entry name" value="GMC_OxRdtase_N"/>
</dbReference>
<comment type="caution">
    <text evidence="5">The sequence shown here is derived from an EMBL/GenBank/DDBJ whole genome shotgun (WGS) entry which is preliminary data.</text>
</comment>
<sequence length="1203" mass="134875">MESLAANITATCPLSFGGTAGELFLKAVTTVITAHCGIMDDYKWPPDDAYDIINKGSGISFDFIVVGAGTAGSLIASRLSKQYPSWNILLIEAGDDPGIDSEIPAFLFLNQNSSNDWSYTTEGRGESCLGFNNERCIWSKGKGLGGSSSINAMIYLRGHPKDYNTWEKLGNPGWGYKEMSKYFDKIENIFNITDPHFSGYENQWYKILDNAWKELSFANYNYENHEALTGTKKTRLLTRNGKRMNTAKAFFNQAGKMTVMKNTQVEKVIINPKTKRATGVKIHHKDGTIMEIDVSKEILLAAGSIATPQILMLSGIGPKDHLKVMGIDIILNSPVGKNLQDHIILPLFLKTNIKMELPSSVIQMFLLQYMLTKSGPISNIGLTDYMGFIDTKNVSDYPDIQFHYTYFTKNDNFVLRPYLEGIGYKRKIIEAIEALNYKNDILGIYPTLLHPKARGEIFLSERDLSKPIINANYFQHSDDMLAMIEAIDFIHTLEKTSTFEKYNIKLLHINISECDIYPFDTEKYWECYIKYMATTIYHPVGTTKMGPPEDASAVVNSELIVHGTPNIRVVDASIMPNIPGGNTMAATLAIAEKAFDIIICLKYLLIHLRLVITEAFGIKDIKLDTVFVDILQESRLMSEYDFIVVGAGSAGAVVANRLSEIKDWNILLLEAGSDRNILTDIPILAAEFQLGHQDWQYKTSPQGTTCLAMNNGSCNWPRGKVLGGSSVLNYMLYLRGNSRDYDGWESLGNKGWGFKEVLPYFKKSEDNKNPNYAHTKYHGTGGYLTVSDVPYHTRLATSFIEAGLELGYKNRDINGKYQTGFTLAQGTTRRGARCSTAKAFLDTAKNRKNLHISKQSFVTKILIDPKTKTVSGVSFEKRGKKYEIRAKKEVILSTGTINTPQLLMLSGIGPRDELLKHQIPIIQNLQVGKNLQDHVSVGGLAFTINKPVSIVETRMLKPKYFFQYLISRNGPFTILGGVEGLAFINTKYANASHDYPDIQFHFIPGATNSDGGRNLKKVHGLTNEFYDAVFKPINYKDTWSVMPILLRPQSRGYIELKSSNPHDYPIIHPNYLAEDIDLKTLIEGVKAGYKLSKTTAFKKYNSEFNKNIFPACKAIKKFTDEFWECMIRQYTFTFYHPVGTAKMGPNSDPNAVVDPELKVYGVKGLRVVDGSIMPNIVSGNTNAPIIMIAEKASDMIKKFWKKK</sequence>
<dbReference type="InterPro" id="IPR036188">
    <property type="entry name" value="FAD/NAD-bd_sf"/>
</dbReference>
<dbReference type="eggNOG" id="KOG1238">
    <property type="taxonomic scope" value="Eukaryota"/>
</dbReference>
<dbReference type="GO" id="GO:0050660">
    <property type="term" value="F:flavin adenine dinucleotide binding"/>
    <property type="evidence" value="ECO:0007669"/>
    <property type="project" value="InterPro"/>
</dbReference>
<dbReference type="InterPro" id="IPR012132">
    <property type="entry name" value="GMC_OxRdtase"/>
</dbReference>
<dbReference type="GO" id="GO:0016614">
    <property type="term" value="F:oxidoreductase activity, acting on CH-OH group of donors"/>
    <property type="evidence" value="ECO:0007669"/>
    <property type="project" value="InterPro"/>
</dbReference>
<dbReference type="InParanoid" id="A0A212FML5"/>
<keyword evidence="2" id="KW-0285">Flavoprotein</keyword>
<protein>
    <submittedName>
        <fullName evidence="5">Glucose dehydrogenase</fullName>
    </submittedName>
</protein>
<dbReference type="STRING" id="278856.A0A212FML5"/>
<dbReference type="AlphaFoldDB" id="A0A212FML5"/>
<dbReference type="EMBL" id="AGBW02007651">
    <property type="protein sequence ID" value="OWR55004.1"/>
    <property type="molecule type" value="Genomic_DNA"/>
</dbReference>
<reference evidence="5 6" key="1">
    <citation type="journal article" date="2011" name="Cell">
        <title>The monarch butterfly genome yields insights into long-distance migration.</title>
        <authorList>
            <person name="Zhan S."/>
            <person name="Merlin C."/>
            <person name="Boore J.L."/>
            <person name="Reppert S.M."/>
        </authorList>
    </citation>
    <scope>NUCLEOTIDE SEQUENCE [LARGE SCALE GENOMIC DNA]</scope>
    <source>
        <strain evidence="5">F-2</strain>
    </source>
</reference>
<comment type="similarity">
    <text evidence="1 2">Belongs to the GMC oxidoreductase family.</text>
</comment>
<feature type="domain" description="Glucose-methanol-choline oxidoreductase N-terminal" evidence="4">
    <location>
        <begin position="303"/>
        <end position="317"/>
    </location>
</feature>
<feature type="domain" description="Glucose-methanol-choline oxidoreductase N-terminal" evidence="3">
    <location>
        <begin position="141"/>
        <end position="164"/>
    </location>
</feature>
<keyword evidence="6" id="KW-1185">Reference proteome</keyword>